<comment type="cofactor">
    <cofactor evidence="1 7">
        <name>pyridoxal 5'-phosphate</name>
        <dbReference type="ChEBI" id="CHEBI:597326"/>
    </cofactor>
</comment>
<dbReference type="NCBIfam" id="NF000818">
    <property type="entry name" value="PRK00062.1"/>
    <property type="match status" value="1"/>
</dbReference>
<keyword evidence="4 7" id="KW-0663">Pyridoxal phosphate</keyword>
<evidence type="ECO:0000313" key="8">
    <source>
        <dbReference type="EMBL" id="RPE09366.1"/>
    </source>
</evidence>
<dbReference type="CDD" id="cd00610">
    <property type="entry name" value="OAT_like"/>
    <property type="match status" value="1"/>
</dbReference>
<evidence type="ECO:0000256" key="4">
    <source>
        <dbReference type="ARBA" id="ARBA00022898"/>
    </source>
</evidence>
<dbReference type="GO" id="GO:0006782">
    <property type="term" value="P:protoporphyrinogen IX biosynthetic process"/>
    <property type="evidence" value="ECO:0007669"/>
    <property type="project" value="UniProtKB-UniRule"/>
</dbReference>
<dbReference type="Gene3D" id="3.90.1150.10">
    <property type="entry name" value="Aspartate Aminotransferase, domain 1"/>
    <property type="match status" value="1"/>
</dbReference>
<evidence type="ECO:0000256" key="2">
    <source>
        <dbReference type="ARBA" id="ARBA00004819"/>
    </source>
</evidence>
<dbReference type="EMBL" id="RPDH01000002">
    <property type="protein sequence ID" value="RPE09366.1"/>
    <property type="molecule type" value="Genomic_DNA"/>
</dbReference>
<dbReference type="PANTHER" id="PTHR43713">
    <property type="entry name" value="GLUTAMATE-1-SEMIALDEHYDE 2,1-AMINOMUTASE"/>
    <property type="match status" value="1"/>
</dbReference>
<evidence type="ECO:0000313" key="9">
    <source>
        <dbReference type="Proteomes" id="UP000278351"/>
    </source>
</evidence>
<dbReference type="InterPro" id="IPR015422">
    <property type="entry name" value="PyrdxlP-dep_Trfase_small"/>
</dbReference>
<comment type="subcellular location">
    <subcellularLocation>
        <location evidence="7">Cytoplasm</location>
    </subcellularLocation>
</comment>
<comment type="pathway">
    <text evidence="2">Porphyrin-containing compound metabolism; protoporphyrin-IX biosynthesis; 5-aminolevulinate from L-glutamyl-tRNA(Glu): step 2/2.</text>
</comment>
<name>A0A3N4PME7_9BACT</name>
<dbReference type="GO" id="GO:0005737">
    <property type="term" value="C:cytoplasm"/>
    <property type="evidence" value="ECO:0007669"/>
    <property type="project" value="UniProtKB-SubCell"/>
</dbReference>
<feature type="modified residue" description="N6-(pyridoxal phosphate)lysine" evidence="7">
    <location>
        <position position="266"/>
    </location>
</feature>
<dbReference type="EC" id="5.4.3.8" evidence="7"/>
<dbReference type="Proteomes" id="UP000278351">
    <property type="component" value="Unassembled WGS sequence"/>
</dbReference>
<dbReference type="Gene3D" id="3.40.640.10">
    <property type="entry name" value="Type I PLP-dependent aspartate aminotransferase-like (Major domain)"/>
    <property type="match status" value="1"/>
</dbReference>
<proteinExistence type="inferred from homology"/>
<dbReference type="InterPro" id="IPR004639">
    <property type="entry name" value="4pyrrol_synth_GluAld_NH2Trfase"/>
</dbReference>
<dbReference type="UniPathway" id="UPA00251">
    <property type="reaction ID" value="UER00317"/>
</dbReference>
<dbReference type="InterPro" id="IPR015424">
    <property type="entry name" value="PyrdxlP-dep_Trfase"/>
</dbReference>
<comment type="catalytic activity">
    <reaction evidence="7">
        <text>(S)-4-amino-5-oxopentanoate = 5-aminolevulinate</text>
        <dbReference type="Rhea" id="RHEA:14265"/>
        <dbReference type="ChEBI" id="CHEBI:57501"/>
        <dbReference type="ChEBI" id="CHEBI:356416"/>
        <dbReference type="EC" id="5.4.3.8"/>
    </reaction>
</comment>
<dbReference type="OrthoDB" id="9807885at2"/>
<dbReference type="GO" id="GO:0008483">
    <property type="term" value="F:transaminase activity"/>
    <property type="evidence" value="ECO:0007669"/>
    <property type="project" value="InterPro"/>
</dbReference>
<dbReference type="InterPro" id="IPR005814">
    <property type="entry name" value="Aminotrans_3"/>
</dbReference>
<dbReference type="InterPro" id="IPR015421">
    <property type="entry name" value="PyrdxlP-dep_Trfase_major"/>
</dbReference>
<evidence type="ECO:0000256" key="5">
    <source>
        <dbReference type="ARBA" id="ARBA00023235"/>
    </source>
</evidence>
<sequence>MFTKSKALFEEAGKVIPGGVNSPVRAFKSVGGTPVFMQHAKGAYMYDVDGNRYIDYINSWGPMILGHAYEPVVKAIQEYAAYSTSFGAPTQLEVEVAELIVGMVPNIDMVRMVNSGTEACMSALRLARGFTGRNKVIKFEGNYHGHADSFLVSAGSGVATLGIQAVPGVTATVAADTLSVAYNNLPAVEQLIAENPDEIAAIIVEPVAGNMGCILPQPGFLEGLRSLCDQHGIIFIMDEVMTGFRLAKGGAQELFNIKADIVTFGKIIGGGMPVGAFAGRREIMEHIAPAGKIYQAGTLSGNPIAMIAGYTLLKTLNEHPSIYTQLEEKTNQLVTGLRAALGAAGVVHQINSIGSMMSVHFAEYPIVDFTAASGANNELFRRFFHAMLERGVYLPPSAFESWFISHALGQEDIDFTIDAAKASMQHIL</sequence>
<comment type="caution">
    <text evidence="8">The sequence shown here is derived from an EMBL/GenBank/DDBJ whole genome shotgun (WGS) entry which is preliminary data.</text>
</comment>
<evidence type="ECO:0000256" key="3">
    <source>
        <dbReference type="ARBA" id="ARBA00008981"/>
    </source>
</evidence>
<gene>
    <name evidence="7 8" type="primary">hemL</name>
    <name evidence="8" type="ORF">EGT74_20440</name>
</gene>
<evidence type="ECO:0000256" key="6">
    <source>
        <dbReference type="ARBA" id="ARBA00023244"/>
    </source>
</evidence>
<dbReference type="GO" id="GO:0030170">
    <property type="term" value="F:pyridoxal phosphate binding"/>
    <property type="evidence" value="ECO:0007669"/>
    <property type="project" value="InterPro"/>
</dbReference>
<dbReference type="SUPFAM" id="SSF53383">
    <property type="entry name" value="PLP-dependent transferases"/>
    <property type="match status" value="1"/>
</dbReference>
<dbReference type="FunFam" id="3.40.640.10:FF:000021">
    <property type="entry name" value="Glutamate-1-semialdehyde 2,1-aminomutase"/>
    <property type="match status" value="1"/>
</dbReference>
<accession>A0A3N4PME7</accession>
<organism evidence="8 9">
    <name type="scientific">Chitinophaga lutea</name>
    <dbReference type="NCBI Taxonomy" id="2488634"/>
    <lineage>
        <taxon>Bacteria</taxon>
        <taxon>Pseudomonadati</taxon>
        <taxon>Bacteroidota</taxon>
        <taxon>Chitinophagia</taxon>
        <taxon>Chitinophagales</taxon>
        <taxon>Chitinophagaceae</taxon>
        <taxon>Chitinophaga</taxon>
    </lineage>
</organism>
<dbReference type="HAMAP" id="MF_00375">
    <property type="entry name" value="HemL_aminotrans_3"/>
    <property type="match status" value="1"/>
</dbReference>
<comment type="subunit">
    <text evidence="7">Homodimer.</text>
</comment>
<dbReference type="Pfam" id="PF00202">
    <property type="entry name" value="Aminotran_3"/>
    <property type="match status" value="1"/>
</dbReference>
<keyword evidence="7" id="KW-0963">Cytoplasm</keyword>
<dbReference type="NCBIfam" id="TIGR00713">
    <property type="entry name" value="hemL"/>
    <property type="match status" value="1"/>
</dbReference>
<dbReference type="AlphaFoldDB" id="A0A3N4PME7"/>
<dbReference type="PANTHER" id="PTHR43713:SF3">
    <property type="entry name" value="GLUTAMATE-1-SEMIALDEHYDE 2,1-AMINOMUTASE 1, CHLOROPLASTIC-RELATED"/>
    <property type="match status" value="1"/>
</dbReference>
<dbReference type="InterPro" id="IPR049704">
    <property type="entry name" value="Aminotrans_3_PPA_site"/>
</dbReference>
<reference evidence="8 9" key="1">
    <citation type="submission" date="2018-11" db="EMBL/GenBank/DDBJ databases">
        <title>Chitinophaga lutea sp.nov., isolate from arsenic contaminated soil.</title>
        <authorList>
            <person name="Zong Y."/>
        </authorList>
    </citation>
    <scope>NUCLEOTIDE SEQUENCE [LARGE SCALE GENOMIC DNA]</scope>
    <source>
        <strain evidence="8 9">ZY74</strain>
    </source>
</reference>
<keyword evidence="6 7" id="KW-0627">Porphyrin biosynthesis</keyword>
<dbReference type="RefSeq" id="WP_123848363.1">
    <property type="nucleotide sequence ID" value="NZ_RPDH01000002.1"/>
</dbReference>
<evidence type="ECO:0000256" key="1">
    <source>
        <dbReference type="ARBA" id="ARBA00001933"/>
    </source>
</evidence>
<protein>
    <recommendedName>
        <fullName evidence="7">Glutamate-1-semialdehyde 2,1-aminomutase</fullName>
        <shortName evidence="7">GSA</shortName>
        <ecNumber evidence="7">5.4.3.8</ecNumber>
    </recommendedName>
    <alternativeName>
        <fullName evidence="7">Glutamate-1-semialdehyde aminotransferase</fullName>
        <shortName evidence="7">GSA-AT</shortName>
    </alternativeName>
</protein>
<keyword evidence="5 7" id="KW-0413">Isomerase</keyword>
<evidence type="ECO:0000256" key="7">
    <source>
        <dbReference type="HAMAP-Rule" id="MF_00375"/>
    </source>
</evidence>
<keyword evidence="9" id="KW-1185">Reference proteome</keyword>
<dbReference type="PROSITE" id="PS00600">
    <property type="entry name" value="AA_TRANSFER_CLASS_3"/>
    <property type="match status" value="1"/>
</dbReference>
<comment type="similarity">
    <text evidence="3 7">Belongs to the class-III pyridoxal-phosphate-dependent aminotransferase family. HemL subfamily.</text>
</comment>
<dbReference type="GO" id="GO:0042286">
    <property type="term" value="F:glutamate-1-semialdehyde 2,1-aminomutase activity"/>
    <property type="evidence" value="ECO:0007669"/>
    <property type="project" value="UniProtKB-UniRule"/>
</dbReference>